<sequence length="163" mass="18660">MLLIEHSRSIWRGGYIGVNRSLDRERRDRMRTMRRSPAPGLRRMMSELTGAGPSAGWESDREDLRARVRERDVAERFGLVHQRLDAIDELTQLKLDLLRDDQRTLTARLDRLDAKVDRLGGKPDRLDGKLDGLLGESESRVEARFAETGGKLDEVLALLRDRA</sequence>
<keyword evidence="3" id="KW-1185">Reference proteome</keyword>
<evidence type="ECO:0000313" key="3">
    <source>
        <dbReference type="Proteomes" id="UP000265768"/>
    </source>
</evidence>
<name>A0A3A4B2B3_9ACTN</name>
<comment type="caution">
    <text evidence="2">The sequence shown here is derived from an EMBL/GenBank/DDBJ whole genome shotgun (WGS) entry which is preliminary data.</text>
</comment>
<evidence type="ECO:0000256" key="1">
    <source>
        <dbReference type="SAM" id="MobiDB-lite"/>
    </source>
</evidence>
<gene>
    <name evidence="2" type="ORF">D5H75_00195</name>
</gene>
<protein>
    <submittedName>
        <fullName evidence="2">Uncharacterized protein</fullName>
    </submittedName>
</protein>
<evidence type="ECO:0000313" key="2">
    <source>
        <dbReference type="EMBL" id="RJL35291.1"/>
    </source>
</evidence>
<proteinExistence type="predicted"/>
<organism evidence="2 3">
    <name type="scientific">Bailinhaonella thermotolerans</name>
    <dbReference type="NCBI Taxonomy" id="1070861"/>
    <lineage>
        <taxon>Bacteria</taxon>
        <taxon>Bacillati</taxon>
        <taxon>Actinomycetota</taxon>
        <taxon>Actinomycetes</taxon>
        <taxon>Streptosporangiales</taxon>
        <taxon>Streptosporangiaceae</taxon>
        <taxon>Bailinhaonella</taxon>
    </lineage>
</organism>
<dbReference type="AlphaFoldDB" id="A0A3A4B2B3"/>
<reference evidence="2 3" key="1">
    <citation type="submission" date="2018-09" db="EMBL/GenBank/DDBJ databases">
        <title>YIM 75507 draft genome.</title>
        <authorList>
            <person name="Tang S."/>
            <person name="Feng Y."/>
        </authorList>
    </citation>
    <scope>NUCLEOTIDE SEQUENCE [LARGE SCALE GENOMIC DNA]</scope>
    <source>
        <strain evidence="2 3">YIM 75507</strain>
    </source>
</reference>
<dbReference type="Proteomes" id="UP000265768">
    <property type="component" value="Unassembled WGS sequence"/>
</dbReference>
<dbReference type="EMBL" id="QZEY01000001">
    <property type="protein sequence ID" value="RJL35291.1"/>
    <property type="molecule type" value="Genomic_DNA"/>
</dbReference>
<feature type="region of interest" description="Disordered" evidence="1">
    <location>
        <begin position="38"/>
        <end position="58"/>
    </location>
</feature>
<accession>A0A3A4B2B3</accession>